<accession>A0ABS3YT42</accession>
<dbReference type="SUPFAM" id="SSF52833">
    <property type="entry name" value="Thioredoxin-like"/>
    <property type="match status" value="1"/>
</dbReference>
<dbReference type="PANTHER" id="PTHR43640:SF1">
    <property type="entry name" value="THIOREDOXIN-DEPENDENT PEROXIREDOXIN"/>
    <property type="match status" value="1"/>
</dbReference>
<evidence type="ECO:0008006" key="4">
    <source>
        <dbReference type="Google" id="ProtNLM"/>
    </source>
</evidence>
<feature type="signal peptide" evidence="1">
    <location>
        <begin position="1"/>
        <end position="19"/>
    </location>
</feature>
<dbReference type="InterPro" id="IPR036249">
    <property type="entry name" value="Thioredoxin-like_sf"/>
</dbReference>
<dbReference type="PANTHER" id="PTHR43640">
    <property type="entry name" value="OS07G0260300 PROTEIN"/>
    <property type="match status" value="1"/>
</dbReference>
<dbReference type="RefSeq" id="WP_209139064.1">
    <property type="nucleotide sequence ID" value="NZ_JAGHKO010000001.1"/>
</dbReference>
<keyword evidence="3" id="KW-1185">Reference proteome</keyword>
<gene>
    <name evidence="2" type="ORF">J7I42_12205</name>
</gene>
<keyword evidence="1" id="KW-0732">Signal</keyword>
<evidence type="ECO:0000313" key="3">
    <source>
        <dbReference type="Proteomes" id="UP000677244"/>
    </source>
</evidence>
<comment type="caution">
    <text evidence="2">The sequence shown here is derived from an EMBL/GenBank/DDBJ whole genome shotgun (WGS) entry which is preliminary data.</text>
</comment>
<proteinExistence type="predicted"/>
<reference evidence="2 3" key="1">
    <citation type="submission" date="2021-03" db="EMBL/GenBank/DDBJ databases">
        <title>Assistant Professor.</title>
        <authorList>
            <person name="Huq M.A."/>
        </authorList>
    </citation>
    <scope>NUCLEOTIDE SEQUENCE [LARGE SCALE GENOMIC DNA]</scope>
    <source>
        <strain evidence="2 3">MAH-29</strain>
    </source>
</reference>
<name>A0ABS3YT42_9BACT</name>
<protein>
    <recommendedName>
        <fullName evidence="4">Alkyl hydroperoxide reductase subunit C/ Thiol specific antioxidant domain-containing protein</fullName>
    </recommendedName>
</protein>
<feature type="chain" id="PRO_5045992438" description="Alkyl hydroperoxide reductase subunit C/ Thiol specific antioxidant domain-containing protein" evidence="1">
    <location>
        <begin position="20"/>
        <end position="163"/>
    </location>
</feature>
<evidence type="ECO:0000256" key="1">
    <source>
        <dbReference type="SAM" id="SignalP"/>
    </source>
</evidence>
<dbReference type="EMBL" id="JAGHKO010000001">
    <property type="protein sequence ID" value="MBO9201033.1"/>
    <property type="molecule type" value="Genomic_DNA"/>
</dbReference>
<dbReference type="Gene3D" id="3.40.30.10">
    <property type="entry name" value="Glutaredoxin"/>
    <property type="match status" value="1"/>
</dbReference>
<dbReference type="Proteomes" id="UP000677244">
    <property type="component" value="Unassembled WGS sequence"/>
</dbReference>
<organism evidence="2 3">
    <name type="scientific">Niastella soli</name>
    <dbReference type="NCBI Taxonomy" id="2821487"/>
    <lineage>
        <taxon>Bacteria</taxon>
        <taxon>Pseudomonadati</taxon>
        <taxon>Bacteroidota</taxon>
        <taxon>Chitinophagia</taxon>
        <taxon>Chitinophagales</taxon>
        <taxon>Chitinophagaceae</taxon>
        <taxon>Niastella</taxon>
    </lineage>
</organism>
<sequence>MKRVLFVIAVIAAATMAFRPVPLKKAKVYLFLQTQCPCIYNHKETFGSLIKAYQSKVSFTAVFTGRKENDKDIRQLISDLGWDLPYIKDNDHKLLQKWRPKVSTDCVLVDEKGNVLYLGTIDDGPLNMGTVKNFYLKDALEAYLNNLPIKVSSAKGIGCSLGY</sequence>
<dbReference type="InterPro" id="IPR047262">
    <property type="entry name" value="PRX-like1"/>
</dbReference>
<evidence type="ECO:0000313" key="2">
    <source>
        <dbReference type="EMBL" id="MBO9201033.1"/>
    </source>
</evidence>